<proteinExistence type="predicted"/>
<gene>
    <name evidence="3" type="ordered locus">Glov_1205</name>
</gene>
<keyword evidence="4" id="KW-1185">Reference proteome</keyword>
<dbReference type="SUPFAM" id="SSF52821">
    <property type="entry name" value="Rhodanese/Cell cycle control phosphatase"/>
    <property type="match status" value="2"/>
</dbReference>
<evidence type="ECO:0000313" key="4">
    <source>
        <dbReference type="Proteomes" id="UP000002420"/>
    </source>
</evidence>
<dbReference type="eggNOG" id="COG2897">
    <property type="taxonomic scope" value="Bacteria"/>
</dbReference>
<dbReference type="PANTHER" id="PTHR43855:SF1">
    <property type="entry name" value="THIOSULFATE SULFURTRANSFERASE"/>
    <property type="match status" value="1"/>
</dbReference>
<feature type="domain" description="Rhodanese" evidence="2">
    <location>
        <begin position="77"/>
        <end position="186"/>
    </location>
</feature>
<dbReference type="EMBL" id="CP001089">
    <property type="protein sequence ID" value="ACD94927.1"/>
    <property type="molecule type" value="Genomic_DNA"/>
</dbReference>
<feature type="domain" description="Rhodanese" evidence="2">
    <location>
        <begin position="297"/>
        <end position="362"/>
    </location>
</feature>
<sequence>MMQRFVMTRRSMLFSLAGLLLTTALTLWGCGGGGGTSSYTDPNASITTTKTATALIEPATLKQWMDEGKVNNPDPATRDRVVIVSVGTPANYATAHIPGSQLLDSGALNLTRLEGVTAIGTMVMDGPTIDGHIQRLGINQYTTIVIAPTGTDTAMNASRVYFTLRYWGFPKERVKILNGGQTAWTTAAATWPAAYAVTATVPTIPASTFSVKNLYNGTTTTNFNLRYSIGEMINLVDKINAGTISTGATGVAIMDERGGVNVTTHPYIANAATYNNGTTTVLDSHMNYYGTVAGTFKDTAALTANLANFGITANKTMTYLYCASGMRASTAFFVLDGILGWPVTLYDGSWGQWSGYTSLSTSPVATAWRTNVNTSATVAINRTANASLYDPAGTGNVKPATLTIDPIANAIYSTITDPRANQMLNEDKAYFTSGGTTTGGGGGGGTGSGC</sequence>
<dbReference type="InterPro" id="IPR036873">
    <property type="entry name" value="Rhodanese-like_dom_sf"/>
</dbReference>
<keyword evidence="1" id="KW-0677">Repeat</keyword>
<dbReference type="Proteomes" id="UP000002420">
    <property type="component" value="Chromosome"/>
</dbReference>
<dbReference type="Pfam" id="PF00581">
    <property type="entry name" value="Rhodanese"/>
    <property type="match status" value="1"/>
</dbReference>
<dbReference type="NCBIfam" id="NF040901">
    <property type="entry name" value="SeO3_TeO2_ExtH"/>
    <property type="match status" value="1"/>
</dbReference>
<evidence type="ECO:0000313" key="3">
    <source>
        <dbReference type="EMBL" id="ACD94927.1"/>
    </source>
</evidence>
<dbReference type="InterPro" id="IPR001763">
    <property type="entry name" value="Rhodanese-like_dom"/>
</dbReference>
<reference evidence="3 4" key="1">
    <citation type="submission" date="2008-05" db="EMBL/GenBank/DDBJ databases">
        <title>Complete sequence of chromosome of Geobacter lovleyi SZ.</title>
        <authorList>
            <consortium name="US DOE Joint Genome Institute"/>
            <person name="Lucas S."/>
            <person name="Copeland A."/>
            <person name="Lapidus A."/>
            <person name="Glavina del Rio T."/>
            <person name="Dalin E."/>
            <person name="Tice H."/>
            <person name="Bruce D."/>
            <person name="Goodwin L."/>
            <person name="Pitluck S."/>
            <person name="Chertkov O."/>
            <person name="Meincke L."/>
            <person name="Brettin T."/>
            <person name="Detter J.C."/>
            <person name="Han C."/>
            <person name="Tapia R."/>
            <person name="Kuske C.R."/>
            <person name="Schmutz J."/>
            <person name="Larimer F."/>
            <person name="Land M."/>
            <person name="Hauser L."/>
            <person name="Kyrpides N."/>
            <person name="Mikhailova N."/>
            <person name="Sung Y."/>
            <person name="Fletcher K.E."/>
            <person name="Ritalahti K.M."/>
            <person name="Loeffler F.E."/>
            <person name="Richardson P."/>
        </authorList>
    </citation>
    <scope>NUCLEOTIDE SEQUENCE [LARGE SCALE GENOMIC DNA]</scope>
    <source>
        <strain evidence="4">ATCC BAA-1151 / DSM 17278 / SZ</strain>
    </source>
</reference>
<dbReference type="PANTHER" id="PTHR43855">
    <property type="entry name" value="THIOSULFATE SULFURTRANSFERASE"/>
    <property type="match status" value="1"/>
</dbReference>
<organism evidence="3 4">
    <name type="scientific">Trichlorobacter lovleyi (strain ATCC BAA-1151 / DSM 17278 / SZ)</name>
    <name type="common">Geobacter lovleyi</name>
    <dbReference type="NCBI Taxonomy" id="398767"/>
    <lineage>
        <taxon>Bacteria</taxon>
        <taxon>Pseudomonadati</taxon>
        <taxon>Thermodesulfobacteriota</taxon>
        <taxon>Desulfuromonadia</taxon>
        <taxon>Geobacterales</taxon>
        <taxon>Geobacteraceae</taxon>
        <taxon>Trichlorobacter</taxon>
    </lineage>
</organism>
<evidence type="ECO:0000256" key="1">
    <source>
        <dbReference type="ARBA" id="ARBA00022737"/>
    </source>
</evidence>
<dbReference type="HOGENOM" id="CLU_620750_0_0_7"/>
<dbReference type="PROSITE" id="PS50206">
    <property type="entry name" value="RHODANESE_3"/>
    <property type="match status" value="2"/>
</dbReference>
<dbReference type="KEGG" id="glo:Glov_1205"/>
<dbReference type="Gene3D" id="3.40.250.10">
    <property type="entry name" value="Rhodanese-like domain"/>
    <property type="match status" value="2"/>
</dbReference>
<accession>B3E747</accession>
<dbReference type="AlphaFoldDB" id="B3E747"/>
<dbReference type="STRING" id="398767.Glov_1205"/>
<dbReference type="InterPro" id="IPR051126">
    <property type="entry name" value="Thiosulfate_sulfurtransferase"/>
</dbReference>
<name>B3E747_TRIL1</name>
<dbReference type="RefSeq" id="WP_012469275.1">
    <property type="nucleotide sequence ID" value="NC_010814.1"/>
</dbReference>
<evidence type="ECO:0000259" key="2">
    <source>
        <dbReference type="PROSITE" id="PS50206"/>
    </source>
</evidence>
<protein>
    <submittedName>
        <fullName evidence="3">Rhodanese-like protein</fullName>
    </submittedName>
</protein>